<sequence length="147" mass="15263">FNNIHSCYPYTNRSTTVAAAKIKNSEPPTYCSTRSLKYCDSKPPPATARPVATPWPATAPAVTPNGDEAAASAIVARKDLSPHSAANTSVKVDSTSRNASSLPVLSPSTTSLASSFSSAALSSASFASCMQGRAHDNDTLHAATQDY</sequence>
<feature type="compositionally biased region" description="Low complexity" evidence="1">
    <location>
        <begin position="99"/>
        <end position="110"/>
    </location>
</feature>
<organism evidence="2 3">
    <name type="scientific">Volvox reticuliferus</name>
    <dbReference type="NCBI Taxonomy" id="1737510"/>
    <lineage>
        <taxon>Eukaryota</taxon>
        <taxon>Viridiplantae</taxon>
        <taxon>Chlorophyta</taxon>
        <taxon>core chlorophytes</taxon>
        <taxon>Chlorophyceae</taxon>
        <taxon>CS clade</taxon>
        <taxon>Chlamydomonadales</taxon>
        <taxon>Volvocaceae</taxon>
        <taxon>Volvox</taxon>
    </lineage>
</organism>
<feature type="compositionally biased region" description="Low complexity" evidence="1">
    <location>
        <begin position="48"/>
        <end position="64"/>
    </location>
</feature>
<feature type="region of interest" description="Disordered" evidence="1">
    <location>
        <begin position="42"/>
        <end position="64"/>
    </location>
</feature>
<evidence type="ECO:0000256" key="1">
    <source>
        <dbReference type="SAM" id="MobiDB-lite"/>
    </source>
</evidence>
<dbReference type="AlphaFoldDB" id="A0A8J4GH47"/>
<dbReference type="EMBL" id="BNCQ01000023">
    <property type="protein sequence ID" value="GIM06956.1"/>
    <property type="molecule type" value="Genomic_DNA"/>
</dbReference>
<feature type="compositionally biased region" description="Polar residues" evidence="1">
    <location>
        <begin position="84"/>
        <end position="98"/>
    </location>
</feature>
<name>A0A8J4GH47_9CHLO</name>
<feature type="non-terminal residue" evidence="2">
    <location>
        <position position="1"/>
    </location>
</feature>
<protein>
    <submittedName>
        <fullName evidence="2">Uncharacterized protein</fullName>
    </submittedName>
</protein>
<dbReference type="Proteomes" id="UP000722791">
    <property type="component" value="Unassembled WGS sequence"/>
</dbReference>
<reference evidence="2" key="1">
    <citation type="journal article" date="2021" name="Proc. Natl. Acad. Sci. U.S.A.">
        <title>Three genomes in the algal genus Volvox reveal the fate of a haploid sex-determining region after a transition to homothallism.</title>
        <authorList>
            <person name="Yamamoto K."/>
            <person name="Hamaji T."/>
            <person name="Kawai-Toyooka H."/>
            <person name="Matsuzaki R."/>
            <person name="Takahashi F."/>
            <person name="Nishimura Y."/>
            <person name="Kawachi M."/>
            <person name="Noguchi H."/>
            <person name="Minakuchi Y."/>
            <person name="Umen J.G."/>
            <person name="Toyoda A."/>
            <person name="Nozaki H."/>
        </authorList>
    </citation>
    <scope>NUCLEOTIDE SEQUENCE</scope>
    <source>
        <strain evidence="2">NIES-3785</strain>
    </source>
</reference>
<gene>
    <name evidence="2" type="ORF">Vretimale_11182</name>
</gene>
<accession>A0A8J4GH47</accession>
<proteinExistence type="predicted"/>
<feature type="region of interest" description="Disordered" evidence="1">
    <location>
        <begin position="82"/>
        <end position="110"/>
    </location>
</feature>
<evidence type="ECO:0000313" key="2">
    <source>
        <dbReference type="EMBL" id="GIM06956.1"/>
    </source>
</evidence>
<evidence type="ECO:0000313" key="3">
    <source>
        <dbReference type="Proteomes" id="UP000722791"/>
    </source>
</evidence>
<comment type="caution">
    <text evidence="2">The sequence shown here is derived from an EMBL/GenBank/DDBJ whole genome shotgun (WGS) entry which is preliminary data.</text>
</comment>